<sequence length="137" mass="15531">MTDANKCTYNKKNGRIARPERRRLKRFSLYLSESEFEQIRLAAIGEHNTVNTSQETARQMSDFIRQSALNQPIAHNRSVPSCNIEMIKIIGSMSNNLNQAMRLVHAHAANNESSQIDIACKELLVIIVKMKNYLLGG</sequence>
<dbReference type="AlphaFoldDB" id="A0AAU6U0Q6"/>
<dbReference type="Pfam" id="PF21983">
    <property type="entry name" value="NikA-like"/>
    <property type="match status" value="1"/>
</dbReference>
<name>A0AAU6U0Q6_UNCXX</name>
<accession>A0AAU6U0Q6</accession>
<protein>
    <recommendedName>
        <fullName evidence="2">Plasmid mobilization relaxosome protein MobC</fullName>
    </recommendedName>
</protein>
<evidence type="ECO:0000313" key="1">
    <source>
        <dbReference type="EMBL" id="XAG67754.1"/>
    </source>
</evidence>
<dbReference type="InterPro" id="IPR053842">
    <property type="entry name" value="NikA-like"/>
</dbReference>
<proteinExistence type="predicted"/>
<gene>
    <name evidence="1" type="ORF">MRM75_13980</name>
</gene>
<organism evidence="1">
    <name type="scientific">bacterium 19CA06SA08-2</name>
    <dbReference type="NCBI Taxonomy" id="2920658"/>
    <lineage>
        <taxon>Bacteria</taxon>
    </lineage>
</organism>
<dbReference type="EMBL" id="CP095353">
    <property type="protein sequence ID" value="XAG67754.1"/>
    <property type="molecule type" value="Genomic_DNA"/>
</dbReference>
<reference evidence="1" key="1">
    <citation type="submission" date="2022-03" db="EMBL/GenBank/DDBJ databases">
        <title>Sea Food Isolates.</title>
        <authorList>
            <person name="Li c."/>
        </authorList>
    </citation>
    <scope>NUCLEOTIDE SEQUENCE</scope>
    <source>
        <strain evidence="1">19CA06SA08-2</strain>
    </source>
</reference>
<evidence type="ECO:0008006" key="2">
    <source>
        <dbReference type="Google" id="ProtNLM"/>
    </source>
</evidence>